<evidence type="ECO:0000313" key="2">
    <source>
        <dbReference type="EnsemblMetazoa" id="ASTEI01768-PA"/>
    </source>
</evidence>
<reference evidence="3" key="1">
    <citation type="journal article" date="2014" name="Genome Biol.">
        <title>Genome analysis of a major urban malaria vector mosquito, Anopheles stephensi.</title>
        <authorList>
            <person name="Jiang X."/>
            <person name="Peery A."/>
            <person name="Hall A.B."/>
            <person name="Sharma A."/>
            <person name="Chen X.G."/>
            <person name="Waterhouse R.M."/>
            <person name="Komissarov A."/>
            <person name="Riehle M.M."/>
            <person name="Shouche Y."/>
            <person name="Sharakhova M.V."/>
            <person name="Lawson D."/>
            <person name="Pakpour N."/>
            <person name="Arensburger P."/>
            <person name="Davidson V.L."/>
            <person name="Eiglmeier K."/>
            <person name="Emrich S."/>
            <person name="George P."/>
            <person name="Kennedy R.C."/>
            <person name="Mane S.P."/>
            <person name="Maslen G."/>
            <person name="Oringanje C."/>
            <person name="Qi Y."/>
            <person name="Settlage R."/>
            <person name="Tojo M."/>
            <person name="Tubio J.M."/>
            <person name="Unger M.F."/>
            <person name="Wang B."/>
            <person name="Vernick K.D."/>
            <person name="Ribeiro J.M."/>
            <person name="James A.A."/>
            <person name="Michel K."/>
            <person name="Riehle M.A."/>
            <person name="Luckhart S."/>
            <person name="Sharakhov I.V."/>
            <person name="Tu Z."/>
        </authorList>
    </citation>
    <scope>NUCLEOTIDE SEQUENCE [LARGE SCALE GENOMIC DNA]</scope>
    <source>
        <strain evidence="3">Indian</strain>
    </source>
</reference>
<evidence type="ECO:0000256" key="1">
    <source>
        <dbReference type="SAM" id="MobiDB-lite"/>
    </source>
</evidence>
<protein>
    <submittedName>
        <fullName evidence="2">Uncharacterized protein</fullName>
    </submittedName>
</protein>
<reference evidence="2" key="2">
    <citation type="submission" date="2020-05" db="UniProtKB">
        <authorList>
            <consortium name="EnsemblMetazoa"/>
        </authorList>
    </citation>
    <scope>IDENTIFICATION</scope>
    <source>
        <strain evidence="2">Indian</strain>
    </source>
</reference>
<organism evidence="2 3">
    <name type="scientific">Anopheles stephensi</name>
    <name type="common">Indo-Pakistan malaria mosquito</name>
    <dbReference type="NCBI Taxonomy" id="30069"/>
    <lineage>
        <taxon>Eukaryota</taxon>
        <taxon>Metazoa</taxon>
        <taxon>Ecdysozoa</taxon>
        <taxon>Arthropoda</taxon>
        <taxon>Hexapoda</taxon>
        <taxon>Insecta</taxon>
        <taxon>Pterygota</taxon>
        <taxon>Neoptera</taxon>
        <taxon>Endopterygota</taxon>
        <taxon>Diptera</taxon>
        <taxon>Nematocera</taxon>
        <taxon>Culicoidea</taxon>
        <taxon>Culicidae</taxon>
        <taxon>Anophelinae</taxon>
        <taxon>Anopheles</taxon>
    </lineage>
</organism>
<feature type="compositionally biased region" description="Pro residues" evidence="1">
    <location>
        <begin position="61"/>
        <end position="86"/>
    </location>
</feature>
<dbReference type="Proteomes" id="UP000076408">
    <property type="component" value="Unassembled WGS sequence"/>
</dbReference>
<proteinExistence type="predicted"/>
<dbReference type="EnsemblMetazoa" id="ASTEI01768-RA">
    <property type="protein sequence ID" value="ASTEI01768-PA"/>
    <property type="gene ID" value="ASTEI01768"/>
</dbReference>
<dbReference type="STRING" id="30069.A0A182XZY2"/>
<keyword evidence="3" id="KW-1185">Reference proteome</keyword>
<sequence>MTREFDLELGTQRSLMDSLRVGSTPLPPLPPSEVESNPIPKHITTENPHYPYPPYPMHPVPPLLPQSHGPPPPYGTMPPAMPPQPPQTWQHYQHPNANKYYPPGPPPGRNSYYPPQ</sequence>
<feature type="region of interest" description="Disordered" evidence="1">
    <location>
        <begin position="1"/>
        <end position="47"/>
    </location>
</feature>
<evidence type="ECO:0000313" key="3">
    <source>
        <dbReference type="Proteomes" id="UP000076408"/>
    </source>
</evidence>
<feature type="region of interest" description="Disordered" evidence="1">
    <location>
        <begin position="61"/>
        <end position="116"/>
    </location>
</feature>
<accession>A0A182XZY2</accession>
<dbReference type="AlphaFoldDB" id="A0A182XZY2"/>
<name>A0A182XZY2_ANOST</name>
<dbReference type="VEuPathDB" id="VectorBase:ASTEI01768"/>
<feature type="compositionally biased region" description="Pro residues" evidence="1">
    <location>
        <begin position="102"/>
        <end position="116"/>
    </location>
</feature>